<dbReference type="Pfam" id="PF07690">
    <property type="entry name" value="MFS_1"/>
    <property type="match status" value="1"/>
</dbReference>
<comment type="subcellular location">
    <subcellularLocation>
        <location evidence="1">Cell membrane</location>
        <topology evidence="1">Multi-pass membrane protein</topology>
    </subcellularLocation>
</comment>
<feature type="transmembrane region" description="Helical" evidence="7">
    <location>
        <begin position="83"/>
        <end position="103"/>
    </location>
</feature>
<dbReference type="InterPro" id="IPR011701">
    <property type="entry name" value="MFS"/>
</dbReference>
<accession>A0ABV5CJQ4</accession>
<dbReference type="InterPro" id="IPR036259">
    <property type="entry name" value="MFS_trans_sf"/>
</dbReference>
<dbReference type="InterPro" id="IPR020846">
    <property type="entry name" value="MFS_dom"/>
</dbReference>
<sequence>MATRRRPWSRTAGHGLGSLVTAHGVGVVGTQITALALPTLAILHLGASPLAASVLFALEFGAQAFAAPVLGVLVDRARSPRRLLILASLGYGLTVLLVPVAAVGGLLSLVLLGAVAVVTGVLGGLITIGLQAVVPVLVPRDKLVAANSAMAGARSVGQVAGPAVAGTLVQWWGAAAAMGVDAGTRVLSILAFATMRPSREALARRSAEASGMVRALRDGVAVLRGQPLLVRIAVTAAALNFGGSALGALYLVFAYQELHLSPGLVGAAYVVNSVASLVAVGTAGWVIRRLRMVRVVPFFAPLAGAALFLIPAAAIAPPFAALVAYEAVFGYCATVWFIATATLQQSLVPTHQLGRVIAMSRTIGALAIPVGALLGGALAQWWGMVPTLLAFAAAALAGTGASIVRNTRFGTMMPTSVDDRPTESGTNAPSSEVLLTAEPTSPKAGSSS</sequence>
<reference evidence="9 10" key="1">
    <citation type="submission" date="2024-04" db="EMBL/GenBank/DDBJ databases">
        <title>Polymorphospora sp. isolated from Baiyangdian Lake in Xiong'an New Area.</title>
        <authorList>
            <person name="Zhang X."/>
            <person name="Liu J."/>
        </authorList>
    </citation>
    <scope>NUCLEOTIDE SEQUENCE [LARGE SCALE GENOMIC DNA]</scope>
    <source>
        <strain evidence="9 10">2-325</strain>
    </source>
</reference>
<dbReference type="PANTHER" id="PTHR23513">
    <property type="entry name" value="INTEGRAL MEMBRANE EFFLUX PROTEIN-RELATED"/>
    <property type="match status" value="1"/>
</dbReference>
<feature type="transmembrane region" description="Helical" evidence="7">
    <location>
        <begin position="50"/>
        <end position="74"/>
    </location>
</feature>
<organism evidence="9 10">
    <name type="scientific">Polymorphospora lycopeni</name>
    <dbReference type="NCBI Taxonomy" id="3140240"/>
    <lineage>
        <taxon>Bacteria</taxon>
        <taxon>Bacillati</taxon>
        <taxon>Actinomycetota</taxon>
        <taxon>Actinomycetes</taxon>
        <taxon>Micromonosporales</taxon>
        <taxon>Micromonosporaceae</taxon>
        <taxon>Polymorphospora</taxon>
    </lineage>
</organism>
<dbReference type="Gene3D" id="1.20.1250.20">
    <property type="entry name" value="MFS general substrate transporter like domains"/>
    <property type="match status" value="1"/>
</dbReference>
<evidence type="ECO:0000256" key="1">
    <source>
        <dbReference type="ARBA" id="ARBA00004651"/>
    </source>
</evidence>
<feature type="transmembrane region" description="Helical" evidence="7">
    <location>
        <begin position="363"/>
        <end position="382"/>
    </location>
</feature>
<keyword evidence="3 7" id="KW-0812">Transmembrane</keyword>
<name>A0ABV5CJQ4_9ACTN</name>
<feature type="transmembrane region" description="Helical" evidence="7">
    <location>
        <begin position="298"/>
        <end position="316"/>
    </location>
</feature>
<evidence type="ECO:0000313" key="10">
    <source>
        <dbReference type="Proteomes" id="UP001582793"/>
    </source>
</evidence>
<feature type="domain" description="Major facilitator superfamily (MFS) profile" evidence="8">
    <location>
        <begin position="10"/>
        <end position="410"/>
    </location>
</feature>
<keyword evidence="5 7" id="KW-0472">Membrane</keyword>
<feature type="transmembrane region" description="Helical" evidence="7">
    <location>
        <begin position="267"/>
        <end position="286"/>
    </location>
</feature>
<feature type="transmembrane region" description="Helical" evidence="7">
    <location>
        <begin position="232"/>
        <end position="255"/>
    </location>
</feature>
<evidence type="ECO:0000313" key="9">
    <source>
        <dbReference type="EMBL" id="MFB6392233.1"/>
    </source>
</evidence>
<evidence type="ECO:0000256" key="6">
    <source>
        <dbReference type="SAM" id="MobiDB-lite"/>
    </source>
</evidence>
<keyword evidence="4 7" id="KW-1133">Transmembrane helix</keyword>
<dbReference type="EMBL" id="JBCGDC010000007">
    <property type="protein sequence ID" value="MFB6392233.1"/>
    <property type="molecule type" value="Genomic_DNA"/>
</dbReference>
<comment type="caution">
    <text evidence="9">The sequence shown here is derived from an EMBL/GenBank/DDBJ whole genome shotgun (WGS) entry which is preliminary data.</text>
</comment>
<evidence type="ECO:0000256" key="7">
    <source>
        <dbReference type="SAM" id="Phobius"/>
    </source>
</evidence>
<protein>
    <submittedName>
        <fullName evidence="9">MFS transporter</fullName>
    </submittedName>
</protein>
<dbReference type="SUPFAM" id="SSF103473">
    <property type="entry name" value="MFS general substrate transporter"/>
    <property type="match status" value="1"/>
</dbReference>
<proteinExistence type="predicted"/>
<dbReference type="PROSITE" id="PS50850">
    <property type="entry name" value="MFS"/>
    <property type="match status" value="1"/>
</dbReference>
<dbReference type="RefSeq" id="WP_375733027.1">
    <property type="nucleotide sequence ID" value="NZ_JBCGDC010000007.1"/>
</dbReference>
<dbReference type="Proteomes" id="UP001582793">
    <property type="component" value="Unassembled WGS sequence"/>
</dbReference>
<keyword evidence="2" id="KW-1003">Cell membrane</keyword>
<feature type="region of interest" description="Disordered" evidence="6">
    <location>
        <begin position="414"/>
        <end position="448"/>
    </location>
</feature>
<feature type="transmembrane region" description="Helical" evidence="7">
    <location>
        <begin position="322"/>
        <end position="343"/>
    </location>
</feature>
<evidence type="ECO:0000256" key="2">
    <source>
        <dbReference type="ARBA" id="ARBA00022475"/>
    </source>
</evidence>
<evidence type="ECO:0000259" key="8">
    <source>
        <dbReference type="PROSITE" id="PS50850"/>
    </source>
</evidence>
<evidence type="ECO:0000256" key="5">
    <source>
        <dbReference type="ARBA" id="ARBA00023136"/>
    </source>
</evidence>
<keyword evidence="10" id="KW-1185">Reference proteome</keyword>
<dbReference type="PANTHER" id="PTHR23513:SF6">
    <property type="entry name" value="MAJOR FACILITATOR SUPERFAMILY ASSOCIATED DOMAIN-CONTAINING PROTEIN"/>
    <property type="match status" value="1"/>
</dbReference>
<feature type="transmembrane region" description="Helical" evidence="7">
    <location>
        <begin position="20"/>
        <end position="44"/>
    </location>
</feature>
<dbReference type="CDD" id="cd06173">
    <property type="entry name" value="MFS_MefA_like"/>
    <property type="match status" value="1"/>
</dbReference>
<feature type="transmembrane region" description="Helical" evidence="7">
    <location>
        <begin position="109"/>
        <end position="138"/>
    </location>
</feature>
<evidence type="ECO:0000256" key="4">
    <source>
        <dbReference type="ARBA" id="ARBA00022989"/>
    </source>
</evidence>
<gene>
    <name evidence="9" type="ORF">AAFH96_03815</name>
</gene>
<feature type="transmembrane region" description="Helical" evidence="7">
    <location>
        <begin position="388"/>
        <end position="404"/>
    </location>
</feature>
<evidence type="ECO:0000256" key="3">
    <source>
        <dbReference type="ARBA" id="ARBA00022692"/>
    </source>
</evidence>